<dbReference type="Proteomes" id="UP000199055">
    <property type="component" value="Unassembled WGS sequence"/>
</dbReference>
<evidence type="ECO:0000256" key="1">
    <source>
        <dbReference type="SAM" id="MobiDB-lite"/>
    </source>
</evidence>
<organism evidence="2 3">
    <name type="scientific">Streptomyces radiopugnans</name>
    <dbReference type="NCBI Taxonomy" id="403935"/>
    <lineage>
        <taxon>Bacteria</taxon>
        <taxon>Bacillati</taxon>
        <taxon>Actinomycetota</taxon>
        <taxon>Actinomycetes</taxon>
        <taxon>Kitasatosporales</taxon>
        <taxon>Streptomycetaceae</taxon>
        <taxon>Streptomyces</taxon>
    </lineage>
</organism>
<dbReference type="AlphaFoldDB" id="A0A1H9JX66"/>
<gene>
    <name evidence="2" type="ORF">SAMN05216481_11996</name>
</gene>
<dbReference type="STRING" id="403935.SAMN05216481_11996"/>
<proteinExistence type="predicted"/>
<evidence type="ECO:0000313" key="2">
    <source>
        <dbReference type="EMBL" id="SEQ91095.1"/>
    </source>
</evidence>
<dbReference type="EMBL" id="FOET01000019">
    <property type="protein sequence ID" value="SEQ91095.1"/>
    <property type="molecule type" value="Genomic_DNA"/>
</dbReference>
<feature type="region of interest" description="Disordered" evidence="1">
    <location>
        <begin position="1"/>
        <end position="51"/>
    </location>
</feature>
<evidence type="ECO:0000313" key="3">
    <source>
        <dbReference type="Proteomes" id="UP000199055"/>
    </source>
</evidence>
<keyword evidence="3" id="KW-1185">Reference proteome</keyword>
<name>A0A1H9JX66_9ACTN</name>
<reference evidence="3" key="1">
    <citation type="submission" date="2016-10" db="EMBL/GenBank/DDBJ databases">
        <authorList>
            <person name="Varghese N."/>
            <person name="Submissions S."/>
        </authorList>
    </citation>
    <scope>NUCLEOTIDE SEQUENCE [LARGE SCALE GENOMIC DNA]</scope>
    <source>
        <strain evidence="3">CGMCC 4.3519</strain>
    </source>
</reference>
<protein>
    <submittedName>
        <fullName evidence="2">Uncharacterized protein</fullName>
    </submittedName>
</protein>
<sequence>MTQRPVGLVFPGPGRPRQAVGGFRRGPLSRDATAGISQSTGEDLPEPPLRTPAGRLRRVGLARLSVRAGAVTAPCGAVRCGATGRPVAACAGRRPGGYTALAAGALAVGPRDTVLALRRRPGVTNAAARPYGGGRTGAAARRLTSPTGREQSVRAHTGPLGCRRPVAPEPDGGSRAGLIRRTAQDIEAVSGDGPGALD</sequence>
<feature type="region of interest" description="Disordered" evidence="1">
    <location>
        <begin position="126"/>
        <end position="198"/>
    </location>
</feature>
<accession>A0A1H9JX66</accession>
<dbReference type="RefSeq" id="WP_093663033.1">
    <property type="nucleotide sequence ID" value="NZ_FOET01000019.1"/>
</dbReference>